<dbReference type="InterPro" id="IPR036291">
    <property type="entry name" value="NAD(P)-bd_dom_sf"/>
</dbReference>
<dbReference type="Gene3D" id="3.90.180.10">
    <property type="entry name" value="Medium-chain alcohol dehydrogenases, catalytic domain"/>
    <property type="match status" value="1"/>
</dbReference>
<dbReference type="SUPFAM" id="SSF51735">
    <property type="entry name" value="NAD(P)-binding Rossmann-fold domains"/>
    <property type="match status" value="1"/>
</dbReference>
<dbReference type="PANTHER" id="PTHR45033">
    <property type="match status" value="1"/>
</dbReference>
<evidence type="ECO:0000259" key="1">
    <source>
        <dbReference type="Pfam" id="PF00107"/>
    </source>
</evidence>
<evidence type="ECO:0000313" key="2">
    <source>
        <dbReference type="EMBL" id="TVY27003.1"/>
    </source>
</evidence>
<gene>
    <name evidence="2" type="ORF">LHYA1_G003859</name>
</gene>
<dbReference type="InterPro" id="IPR013149">
    <property type="entry name" value="ADH-like_C"/>
</dbReference>
<organism evidence="2 3">
    <name type="scientific">Lachnellula hyalina</name>
    <dbReference type="NCBI Taxonomy" id="1316788"/>
    <lineage>
        <taxon>Eukaryota</taxon>
        <taxon>Fungi</taxon>
        <taxon>Dikarya</taxon>
        <taxon>Ascomycota</taxon>
        <taxon>Pezizomycotina</taxon>
        <taxon>Leotiomycetes</taxon>
        <taxon>Helotiales</taxon>
        <taxon>Lachnaceae</taxon>
        <taxon>Lachnellula</taxon>
    </lineage>
</organism>
<comment type="caution">
    <text evidence="2">The sequence shown here is derived from an EMBL/GenBank/DDBJ whole genome shotgun (WGS) entry which is preliminary data.</text>
</comment>
<accession>A0A8H8R215</accession>
<dbReference type="Pfam" id="PF00107">
    <property type="entry name" value="ADH_zinc_N"/>
    <property type="match status" value="1"/>
</dbReference>
<feature type="domain" description="Alcohol dehydrogenase-like C-terminal" evidence="1">
    <location>
        <begin position="4"/>
        <end position="94"/>
    </location>
</feature>
<sequence length="122" mass="12935">MGVLRAAGAKHIINYKTNPDLGKTAKEMTVGKRGANGVLEIGGPNTFKQSCAAASIKGTIAVISTRAGQSPGTQLPHTALLQTRRIMIGSRLQFEMNRVVEVNDIKSVVDGRVFGFGEVRGV</sequence>
<dbReference type="Gene3D" id="3.40.50.720">
    <property type="entry name" value="NAD(P)-binding Rossmann-like Domain"/>
    <property type="match status" value="1"/>
</dbReference>
<dbReference type="InterPro" id="IPR052711">
    <property type="entry name" value="Zinc_ADH-like"/>
</dbReference>
<dbReference type="AlphaFoldDB" id="A0A8H8R215"/>
<dbReference type="PANTHER" id="PTHR45033:SF2">
    <property type="entry name" value="ZINC-TYPE ALCOHOL DEHYDROGENASE-LIKE PROTEIN C1773.06C"/>
    <property type="match status" value="1"/>
</dbReference>
<evidence type="ECO:0000313" key="3">
    <source>
        <dbReference type="Proteomes" id="UP000431533"/>
    </source>
</evidence>
<dbReference type="RefSeq" id="XP_031005791.1">
    <property type="nucleotide sequence ID" value="XM_031148825.1"/>
</dbReference>
<dbReference type="EMBL" id="QGMH01000057">
    <property type="protein sequence ID" value="TVY27003.1"/>
    <property type="molecule type" value="Genomic_DNA"/>
</dbReference>
<proteinExistence type="predicted"/>
<reference evidence="2 3" key="1">
    <citation type="submission" date="2018-05" db="EMBL/GenBank/DDBJ databases">
        <title>Genome sequencing and assembly of the regulated plant pathogen Lachnellula willkommii and related sister species for the development of diagnostic species identification markers.</title>
        <authorList>
            <person name="Giroux E."/>
            <person name="Bilodeau G."/>
        </authorList>
    </citation>
    <scope>NUCLEOTIDE SEQUENCE [LARGE SCALE GENOMIC DNA]</scope>
    <source>
        <strain evidence="2 3">CBS 185.66</strain>
    </source>
</reference>
<dbReference type="GeneID" id="41984057"/>
<protein>
    <submittedName>
        <fullName evidence="2">Zinc-type alcohol dehydrogenase-like protein</fullName>
    </submittedName>
</protein>
<name>A0A8H8R215_9HELO</name>
<dbReference type="Proteomes" id="UP000431533">
    <property type="component" value="Unassembled WGS sequence"/>
</dbReference>
<keyword evidence="3" id="KW-1185">Reference proteome</keyword>